<evidence type="ECO:0000256" key="4">
    <source>
        <dbReference type="SAM" id="MobiDB-lite"/>
    </source>
</evidence>
<protein>
    <submittedName>
        <fullName evidence="6">CO dehydrogenase flavoprotein C-terminal domain-containing protein</fullName>
    </submittedName>
</protein>
<dbReference type="InterPro" id="IPR016167">
    <property type="entry name" value="FAD-bd_PCMH_sub1"/>
</dbReference>
<keyword evidence="1" id="KW-0285">Flavoprotein</keyword>
<dbReference type="Gene3D" id="3.30.43.10">
    <property type="entry name" value="Uridine Diphospho-n-acetylenolpyruvylglucosamine Reductase, domain 2"/>
    <property type="match status" value="1"/>
</dbReference>
<dbReference type="Gene3D" id="3.30.465.10">
    <property type="match status" value="1"/>
</dbReference>
<feature type="region of interest" description="Disordered" evidence="4">
    <location>
        <begin position="1"/>
        <end position="21"/>
    </location>
</feature>
<dbReference type="AlphaFoldDB" id="A0A1G9I9R4"/>
<gene>
    <name evidence="6" type="ORF">SAMN04488692_102154</name>
</gene>
<dbReference type="InterPro" id="IPR016169">
    <property type="entry name" value="FAD-bd_PCMH_sub2"/>
</dbReference>
<organism evidence="6 7">
    <name type="scientific">Halarsenatibacter silvermanii</name>
    <dbReference type="NCBI Taxonomy" id="321763"/>
    <lineage>
        <taxon>Bacteria</taxon>
        <taxon>Bacillati</taxon>
        <taxon>Bacillota</taxon>
        <taxon>Clostridia</taxon>
        <taxon>Halanaerobiales</taxon>
        <taxon>Halarsenatibacteraceae</taxon>
        <taxon>Halarsenatibacter</taxon>
    </lineage>
</organism>
<reference evidence="6 7" key="1">
    <citation type="submission" date="2016-10" db="EMBL/GenBank/DDBJ databases">
        <authorList>
            <person name="de Groot N.N."/>
        </authorList>
    </citation>
    <scope>NUCLEOTIDE SEQUENCE [LARGE SCALE GENOMIC DNA]</scope>
    <source>
        <strain evidence="6 7">SLAS-1</strain>
    </source>
</reference>
<keyword evidence="3" id="KW-0560">Oxidoreductase</keyword>
<name>A0A1G9I9R4_9FIRM</name>
<dbReference type="EMBL" id="FNGO01000002">
    <property type="protein sequence ID" value="SDL21988.1"/>
    <property type="molecule type" value="Genomic_DNA"/>
</dbReference>
<proteinExistence type="predicted"/>
<dbReference type="InterPro" id="IPR002346">
    <property type="entry name" value="Mopterin_DH_FAD-bd"/>
</dbReference>
<evidence type="ECO:0000259" key="5">
    <source>
        <dbReference type="PROSITE" id="PS51387"/>
    </source>
</evidence>
<feature type="domain" description="FAD-binding PCMH-type" evidence="5">
    <location>
        <begin position="18"/>
        <end position="194"/>
    </location>
</feature>
<evidence type="ECO:0000256" key="2">
    <source>
        <dbReference type="ARBA" id="ARBA00022827"/>
    </source>
</evidence>
<sequence>MKESSKNAAPRPEISGSDFESEAEYYAPDNIDRALEIKSEYGKEAVVIAGGTDILVEHFERLHRVDCWLDLNQISYLNRIACDDDLIKAGSMVTHQELLESPIIADQAPLLSQSAREVGSRQIRSRGTLGGNIATASPAGDTLAPLLAHKASFVVMSAEGRREIPADEFFLGPKESALEEDELLVDILIPRAAEGERFYWEKVGKRQAMIISSVTIALAINVEEDGTVTDARPCYGAVAPRPMMLKKLAQYLQDKRLPEIDGEKAGEIAAEAVDPIDDIRGTEEFRRKVSGDLTIRALKTLSSGKGDDR</sequence>
<accession>A0A1G9I9R4</accession>
<dbReference type="STRING" id="321763.SAMN04488692_102154"/>
<evidence type="ECO:0000256" key="3">
    <source>
        <dbReference type="ARBA" id="ARBA00023002"/>
    </source>
</evidence>
<dbReference type="FunFam" id="3.30.465.10:FF:000017">
    <property type="entry name" value="Xanthine dehydrogenase, FAD binding subunit"/>
    <property type="match status" value="1"/>
</dbReference>
<dbReference type="GO" id="GO:0016491">
    <property type="term" value="F:oxidoreductase activity"/>
    <property type="evidence" value="ECO:0007669"/>
    <property type="project" value="UniProtKB-KW"/>
</dbReference>
<keyword evidence="7" id="KW-1185">Reference proteome</keyword>
<evidence type="ECO:0000313" key="6">
    <source>
        <dbReference type="EMBL" id="SDL21988.1"/>
    </source>
</evidence>
<dbReference type="SMART" id="SM01092">
    <property type="entry name" value="CO_deh_flav_C"/>
    <property type="match status" value="1"/>
</dbReference>
<dbReference type="Proteomes" id="UP000199476">
    <property type="component" value="Unassembled WGS sequence"/>
</dbReference>
<dbReference type="Pfam" id="PF00941">
    <property type="entry name" value="FAD_binding_5"/>
    <property type="match status" value="1"/>
</dbReference>
<dbReference type="GO" id="GO:0071949">
    <property type="term" value="F:FAD binding"/>
    <property type="evidence" value="ECO:0007669"/>
    <property type="project" value="InterPro"/>
</dbReference>
<dbReference type="PANTHER" id="PTHR42659:SF2">
    <property type="entry name" value="XANTHINE DEHYDROGENASE SUBUNIT C-RELATED"/>
    <property type="match status" value="1"/>
</dbReference>
<dbReference type="PROSITE" id="PS51387">
    <property type="entry name" value="FAD_PCMH"/>
    <property type="match status" value="1"/>
</dbReference>
<dbReference type="SUPFAM" id="SSF55447">
    <property type="entry name" value="CO dehydrogenase flavoprotein C-terminal domain-like"/>
    <property type="match status" value="1"/>
</dbReference>
<dbReference type="InterPro" id="IPR016166">
    <property type="entry name" value="FAD-bd_PCMH"/>
</dbReference>
<dbReference type="SUPFAM" id="SSF56176">
    <property type="entry name" value="FAD-binding/transporter-associated domain-like"/>
    <property type="match status" value="1"/>
</dbReference>
<dbReference type="InterPro" id="IPR036318">
    <property type="entry name" value="FAD-bd_PCMH-like_sf"/>
</dbReference>
<dbReference type="RefSeq" id="WP_089758050.1">
    <property type="nucleotide sequence ID" value="NZ_FNGO01000002.1"/>
</dbReference>
<dbReference type="Pfam" id="PF03450">
    <property type="entry name" value="CO_deh_flav_C"/>
    <property type="match status" value="1"/>
</dbReference>
<evidence type="ECO:0000256" key="1">
    <source>
        <dbReference type="ARBA" id="ARBA00022630"/>
    </source>
</evidence>
<dbReference type="InterPro" id="IPR051312">
    <property type="entry name" value="Diverse_Substr_Oxidored"/>
</dbReference>
<dbReference type="InterPro" id="IPR036683">
    <property type="entry name" value="CO_DH_flav_C_dom_sf"/>
</dbReference>
<dbReference type="InterPro" id="IPR005107">
    <property type="entry name" value="CO_DH_flav_C"/>
</dbReference>
<evidence type="ECO:0000313" key="7">
    <source>
        <dbReference type="Proteomes" id="UP000199476"/>
    </source>
</evidence>
<dbReference type="PANTHER" id="PTHR42659">
    <property type="entry name" value="XANTHINE DEHYDROGENASE SUBUNIT C-RELATED"/>
    <property type="match status" value="1"/>
</dbReference>
<dbReference type="Gene3D" id="3.30.390.50">
    <property type="entry name" value="CO dehydrogenase flavoprotein, C-terminal domain"/>
    <property type="match status" value="1"/>
</dbReference>
<keyword evidence="2" id="KW-0274">FAD</keyword>
<dbReference type="OrthoDB" id="9789842at2"/>